<feature type="non-terminal residue" evidence="2">
    <location>
        <position position="363"/>
    </location>
</feature>
<dbReference type="AlphaFoldDB" id="A0AAE0QB46"/>
<accession>A0AAE0QB46</accession>
<proteinExistence type="predicted"/>
<comment type="caution">
    <text evidence="2">The sequence shown here is derived from an EMBL/GenBank/DDBJ whole genome shotgun (WGS) entry which is preliminary data.</text>
</comment>
<protein>
    <submittedName>
        <fullName evidence="2">Uncharacterized protein</fullName>
    </submittedName>
</protein>
<evidence type="ECO:0000313" key="2">
    <source>
        <dbReference type="EMBL" id="KAK3517053.1"/>
    </source>
</evidence>
<evidence type="ECO:0000256" key="1">
    <source>
        <dbReference type="SAM" id="MobiDB-lite"/>
    </source>
</evidence>
<dbReference type="EMBL" id="JAUCMX010000019">
    <property type="protein sequence ID" value="KAK3517053.1"/>
    <property type="molecule type" value="Genomic_DNA"/>
</dbReference>
<keyword evidence="3" id="KW-1185">Reference proteome</keyword>
<feature type="compositionally biased region" description="Basic and acidic residues" evidence="1">
    <location>
        <begin position="20"/>
        <end position="53"/>
    </location>
</feature>
<feature type="region of interest" description="Disordered" evidence="1">
    <location>
        <begin position="252"/>
        <end position="271"/>
    </location>
</feature>
<feature type="region of interest" description="Disordered" evidence="1">
    <location>
        <begin position="332"/>
        <end position="363"/>
    </location>
</feature>
<evidence type="ECO:0000313" key="3">
    <source>
        <dbReference type="Proteomes" id="UP001274896"/>
    </source>
</evidence>
<dbReference type="Proteomes" id="UP001274896">
    <property type="component" value="Unassembled WGS sequence"/>
</dbReference>
<name>A0AAE0QB46_9TELE</name>
<reference evidence="2" key="1">
    <citation type="submission" date="2023-06" db="EMBL/GenBank/DDBJ databases">
        <title>Male Hemibagrus guttatus genome.</title>
        <authorList>
            <person name="Bian C."/>
        </authorList>
    </citation>
    <scope>NUCLEOTIDE SEQUENCE</scope>
    <source>
        <strain evidence="2">Male_cb2023</strain>
        <tissue evidence="2">Muscle</tissue>
    </source>
</reference>
<gene>
    <name evidence="2" type="ORF">QTP70_035021</name>
</gene>
<sequence length="363" mass="40521">MTPWPGLSDHAKAWKYSSCQDKDRERAKDRERTQERERNREAKNEQERERDQENTPSFQSHSSYRKPVEGTQQWGRVGELAAAFWIICRGRIAFRATESIHHVTGTTLNARERDIGNMIEKEEKEKGSIVTGGTGNDTSDTNPHTVDAGMAAAPSREMPTLSLCNGCRCVPEPGVRVEELLEVVGEQAGFDIILSASRMNKAIVVRRSSCDWNTSNSFLNTTAVSMTLPDHKLIITECDLTKETWTVWKAAHEHQTHNPRGRNGQSTSDPVEMRRPTVEVHAILCAAENVNKRCRSDLLQGFPVLTIEQRDSWEMELTVDEVTAAMVELSPPAVGEGIPAVTERATGDTDPNAPKRNKDSSDT</sequence>
<organism evidence="2 3">
    <name type="scientific">Hemibagrus guttatus</name>
    <dbReference type="NCBI Taxonomy" id="175788"/>
    <lineage>
        <taxon>Eukaryota</taxon>
        <taxon>Metazoa</taxon>
        <taxon>Chordata</taxon>
        <taxon>Craniata</taxon>
        <taxon>Vertebrata</taxon>
        <taxon>Euteleostomi</taxon>
        <taxon>Actinopterygii</taxon>
        <taxon>Neopterygii</taxon>
        <taxon>Teleostei</taxon>
        <taxon>Ostariophysi</taxon>
        <taxon>Siluriformes</taxon>
        <taxon>Bagridae</taxon>
        <taxon>Hemibagrus</taxon>
    </lineage>
</organism>
<feature type="region of interest" description="Disordered" evidence="1">
    <location>
        <begin position="1"/>
        <end position="70"/>
    </location>
</feature>